<evidence type="ECO:0000313" key="1">
    <source>
        <dbReference type="EMBL" id="KAF0822534.1"/>
    </source>
</evidence>
<proteinExistence type="predicted"/>
<evidence type="ECO:0000313" key="2">
    <source>
        <dbReference type="Proteomes" id="UP000465778"/>
    </source>
</evidence>
<dbReference type="Proteomes" id="UP000465778">
    <property type="component" value="Unassembled WGS sequence"/>
</dbReference>
<dbReference type="EMBL" id="VDEM01000054">
    <property type="protein sequence ID" value="KAF0822534.1"/>
    <property type="molecule type" value="Genomic_DNA"/>
</dbReference>
<sequence length="41" mass="4799">MRCNRIEIGSLCCPLFQQAHNKHLLDDPSYPLNQQLNSMRI</sequence>
<name>A0A800N9G2_CYTFI</name>
<gene>
    <name evidence="1" type="ORF">KIS1582_3681</name>
</gene>
<dbReference type="AlphaFoldDB" id="A0A800N9G2"/>
<comment type="caution">
    <text evidence="1">The sequence shown here is derived from an EMBL/GenBank/DDBJ whole genome shotgun (WGS) entry which is preliminary data.</text>
</comment>
<protein>
    <submittedName>
        <fullName evidence="1">Uncharacterized protein</fullName>
    </submittedName>
</protein>
<reference evidence="1 2" key="1">
    <citation type="journal article" date="2020" name="G3 (Bethesda)">
        <title>Whole Genome Sequencing and Comparative Genomics of Two Nematicidal Bacillus Strains Reveals a Wide Range of Possible Virulence Factors.</title>
        <authorList>
            <person name="Susic N."/>
            <person name="Janezic S."/>
            <person name="Rupnik M."/>
            <person name="Geric Stare B."/>
        </authorList>
    </citation>
    <scope>NUCLEOTIDE SEQUENCE [LARGE SCALE GENOMIC DNA]</scope>
    <source>
        <strain evidence="1 2">I-1582</strain>
    </source>
</reference>
<dbReference type="RefSeq" id="WP_268891846.1">
    <property type="nucleotide sequence ID" value="NZ_JBALOT010000063.1"/>
</dbReference>
<accession>A0A800N9G2</accession>
<organism evidence="1 2">
    <name type="scientific">Cytobacillus firmus</name>
    <name type="common">Bacillus firmus</name>
    <dbReference type="NCBI Taxonomy" id="1399"/>
    <lineage>
        <taxon>Bacteria</taxon>
        <taxon>Bacillati</taxon>
        <taxon>Bacillota</taxon>
        <taxon>Bacilli</taxon>
        <taxon>Bacillales</taxon>
        <taxon>Bacillaceae</taxon>
        <taxon>Cytobacillus</taxon>
    </lineage>
</organism>